<feature type="domain" description="Dynamin-type G" evidence="1">
    <location>
        <begin position="72"/>
        <end position="316"/>
    </location>
</feature>
<dbReference type="PANTHER" id="PTHR43681">
    <property type="entry name" value="TRANSMEMBRANE GTPASE FZO"/>
    <property type="match status" value="1"/>
</dbReference>
<dbReference type="EMBL" id="KB096222">
    <property type="protein sequence ID" value="ESO07191.1"/>
    <property type="molecule type" value="Genomic_DNA"/>
</dbReference>
<dbReference type="CTD" id="20215321"/>
<dbReference type="Gene3D" id="3.40.50.300">
    <property type="entry name" value="P-loop containing nucleotide triphosphate hydrolases"/>
    <property type="match status" value="1"/>
</dbReference>
<dbReference type="SUPFAM" id="SSF52540">
    <property type="entry name" value="P-loop containing nucleoside triphosphate hydrolases"/>
    <property type="match status" value="1"/>
</dbReference>
<dbReference type="InParanoid" id="T1G2M3"/>
<dbReference type="AlphaFoldDB" id="T1G2M3"/>
<dbReference type="Gene3D" id="1.10.268.20">
    <property type="match status" value="1"/>
</dbReference>
<protein>
    <recommendedName>
        <fullName evidence="1">Dynamin-type G domain-containing protein</fullName>
    </recommendedName>
</protein>
<dbReference type="GO" id="GO:0005886">
    <property type="term" value="C:plasma membrane"/>
    <property type="evidence" value="ECO:0000318"/>
    <property type="project" value="GO_Central"/>
</dbReference>
<dbReference type="PROSITE" id="PS51718">
    <property type="entry name" value="G_DYNAMIN_2"/>
    <property type="match status" value="1"/>
</dbReference>
<dbReference type="GO" id="GO:0006897">
    <property type="term" value="P:endocytosis"/>
    <property type="evidence" value="ECO:0000318"/>
    <property type="project" value="GO_Central"/>
</dbReference>
<dbReference type="eggNOG" id="KOG1954">
    <property type="taxonomic scope" value="Eukaryota"/>
</dbReference>
<evidence type="ECO:0000313" key="3">
    <source>
        <dbReference type="EnsemblMetazoa" id="HelroP76627"/>
    </source>
</evidence>
<evidence type="ECO:0000313" key="4">
    <source>
        <dbReference type="Proteomes" id="UP000015101"/>
    </source>
</evidence>
<dbReference type="RefSeq" id="XP_009014569.1">
    <property type="nucleotide sequence ID" value="XM_009016321.1"/>
</dbReference>
<reference evidence="2 4" key="2">
    <citation type="journal article" date="2013" name="Nature">
        <title>Insights into bilaterian evolution from three spiralian genomes.</title>
        <authorList>
            <person name="Simakov O."/>
            <person name="Marletaz F."/>
            <person name="Cho S.J."/>
            <person name="Edsinger-Gonzales E."/>
            <person name="Havlak P."/>
            <person name="Hellsten U."/>
            <person name="Kuo D.H."/>
            <person name="Larsson T."/>
            <person name="Lv J."/>
            <person name="Arendt D."/>
            <person name="Savage R."/>
            <person name="Osoegawa K."/>
            <person name="de Jong P."/>
            <person name="Grimwood J."/>
            <person name="Chapman J.A."/>
            <person name="Shapiro H."/>
            <person name="Aerts A."/>
            <person name="Otillar R.P."/>
            <person name="Terry A.Y."/>
            <person name="Boore J.L."/>
            <person name="Grigoriev I.V."/>
            <person name="Lindberg D.R."/>
            <person name="Seaver E.C."/>
            <person name="Weisblat D.A."/>
            <person name="Putnam N.H."/>
            <person name="Rokhsar D.S."/>
        </authorList>
    </citation>
    <scope>NUCLEOTIDE SEQUENCE</scope>
</reference>
<organism evidence="3 4">
    <name type="scientific">Helobdella robusta</name>
    <name type="common">Californian leech</name>
    <dbReference type="NCBI Taxonomy" id="6412"/>
    <lineage>
        <taxon>Eukaryota</taxon>
        <taxon>Metazoa</taxon>
        <taxon>Spiralia</taxon>
        <taxon>Lophotrochozoa</taxon>
        <taxon>Annelida</taxon>
        <taxon>Clitellata</taxon>
        <taxon>Hirudinea</taxon>
        <taxon>Rhynchobdellida</taxon>
        <taxon>Glossiphoniidae</taxon>
        <taxon>Helobdella</taxon>
    </lineage>
</organism>
<dbReference type="GO" id="GO:0005737">
    <property type="term" value="C:cytoplasm"/>
    <property type="evidence" value="ECO:0000318"/>
    <property type="project" value="GO_Central"/>
</dbReference>
<dbReference type="Pfam" id="PF00350">
    <property type="entry name" value="Dynamin_N"/>
    <property type="match status" value="1"/>
</dbReference>
<dbReference type="InterPro" id="IPR030381">
    <property type="entry name" value="G_DYNAMIN_dom"/>
</dbReference>
<dbReference type="Proteomes" id="UP000015101">
    <property type="component" value="Unassembled WGS sequence"/>
</dbReference>
<dbReference type="InterPro" id="IPR027417">
    <property type="entry name" value="P-loop_NTPase"/>
</dbReference>
<dbReference type="STRING" id="6412.T1G2M3"/>
<dbReference type="GO" id="GO:0005525">
    <property type="term" value="F:GTP binding"/>
    <property type="evidence" value="ECO:0007669"/>
    <property type="project" value="InterPro"/>
</dbReference>
<dbReference type="GeneID" id="20215321"/>
<gene>
    <name evidence="3" type="primary">20215321</name>
    <name evidence="2" type="ORF">HELRODRAFT_76627</name>
</gene>
<dbReference type="InterPro" id="IPR051943">
    <property type="entry name" value="TRAFAC_Dynamin-like_GTPase"/>
</dbReference>
<reference evidence="4" key="1">
    <citation type="submission" date="2012-12" db="EMBL/GenBank/DDBJ databases">
        <authorList>
            <person name="Hellsten U."/>
            <person name="Grimwood J."/>
            <person name="Chapman J.A."/>
            <person name="Shapiro H."/>
            <person name="Aerts A."/>
            <person name="Otillar R.P."/>
            <person name="Terry A.Y."/>
            <person name="Boore J.L."/>
            <person name="Simakov O."/>
            <person name="Marletaz F."/>
            <person name="Cho S.-J."/>
            <person name="Edsinger-Gonzales E."/>
            <person name="Havlak P."/>
            <person name="Kuo D.-H."/>
            <person name="Larsson T."/>
            <person name="Lv J."/>
            <person name="Arendt D."/>
            <person name="Savage R."/>
            <person name="Osoegawa K."/>
            <person name="de Jong P."/>
            <person name="Lindberg D.R."/>
            <person name="Seaver E.C."/>
            <person name="Weisblat D.A."/>
            <person name="Putnam N.H."/>
            <person name="Grigoriev I.V."/>
            <person name="Rokhsar D.S."/>
        </authorList>
    </citation>
    <scope>NUCLEOTIDE SEQUENCE</scope>
</reference>
<dbReference type="PANTHER" id="PTHR43681:SF1">
    <property type="entry name" value="SARCALUMENIN"/>
    <property type="match status" value="1"/>
</dbReference>
<proteinExistence type="predicted"/>
<dbReference type="GO" id="GO:0016197">
    <property type="term" value="P:endosomal transport"/>
    <property type="evidence" value="ECO:0000318"/>
    <property type="project" value="GO_Central"/>
</dbReference>
<dbReference type="OMA" id="HAILVRN"/>
<dbReference type="KEGG" id="hro:HELRODRAFT_76627"/>
<reference evidence="3" key="3">
    <citation type="submission" date="2015-06" db="UniProtKB">
        <authorList>
            <consortium name="EnsemblMetazoa"/>
        </authorList>
    </citation>
    <scope>IDENTIFICATION</scope>
</reference>
<dbReference type="InterPro" id="IPR045063">
    <property type="entry name" value="Dynamin_N"/>
</dbReference>
<sequence length="446" mass="51453">QDDVTSSPSRDLLFRPRDHVEKLLRLQDTKEDTSYEEIQKELLQIYQNSVVPLESLYNFEDLSWGFLSESQISAKPIVLFLGSWSTGKSTMINYLLNLENSPVQLHTGMMKSEPTTTEFTVLSYGGQFKATDGKILSSNPQFSELEKFGMPFLERLKGVELPRALLERVTLVDTPGTIENRVQQERGYAYEEAMKWFINKASLIFLLFDPYRLDVGRELEGTLRLLQGKESKLKIVLNKADNVKTQELMRVYGTLLWNMAPLTKIVEPPRIYIGSFWGLEPKSQSDHELLLAEEKSLVRDLHQVMINAGENVISLVRKHARMVLIHAAVVDRYLEVFNKERSIFGDNEAKWNDIVSNPNKYNIFEYFARAPWSISLSDLPPTQLYEKFFKLHKITKFYPLSSHCRFLWGCPEDKIKEAISYILPKLLTRHQQLSGSNHCENDSCLS</sequence>
<evidence type="ECO:0000313" key="2">
    <source>
        <dbReference type="EMBL" id="ESO07191.1"/>
    </source>
</evidence>
<dbReference type="GO" id="GO:0030674">
    <property type="term" value="F:protein-macromolecule adaptor activity"/>
    <property type="evidence" value="ECO:0000318"/>
    <property type="project" value="GO_Central"/>
</dbReference>
<dbReference type="EnsemblMetazoa" id="HelroT76627">
    <property type="protein sequence ID" value="HelroP76627"/>
    <property type="gene ID" value="HelroG76627"/>
</dbReference>
<evidence type="ECO:0000259" key="1">
    <source>
        <dbReference type="PROSITE" id="PS51718"/>
    </source>
</evidence>
<dbReference type="OrthoDB" id="422720at2759"/>
<accession>T1G2M3</accession>
<dbReference type="EMBL" id="AMQM01003577">
    <property type="status" value="NOT_ANNOTATED_CDS"/>
    <property type="molecule type" value="Genomic_DNA"/>
</dbReference>
<name>T1G2M3_HELRO</name>
<dbReference type="HOGENOM" id="CLU_017595_4_1_1"/>
<keyword evidence="4" id="KW-1185">Reference proteome</keyword>